<feature type="chain" id="PRO_5040309637" evidence="3">
    <location>
        <begin position="22"/>
        <end position="213"/>
    </location>
</feature>
<evidence type="ECO:0000256" key="3">
    <source>
        <dbReference type="SAM" id="SignalP"/>
    </source>
</evidence>
<dbReference type="InterPro" id="IPR000618">
    <property type="entry name" value="Insect_cuticle"/>
</dbReference>
<evidence type="ECO:0000256" key="1">
    <source>
        <dbReference type="ARBA" id="ARBA00022460"/>
    </source>
</evidence>
<keyword evidence="5" id="KW-1185">Reference proteome</keyword>
<evidence type="ECO:0000256" key="2">
    <source>
        <dbReference type="PROSITE-ProRule" id="PRU00497"/>
    </source>
</evidence>
<keyword evidence="1 2" id="KW-0193">Cuticle</keyword>
<dbReference type="PROSITE" id="PS51155">
    <property type="entry name" value="CHIT_BIND_RR_2"/>
    <property type="match status" value="1"/>
</dbReference>
<gene>
    <name evidence="4" type="ORF">PSYICH_LOCUS6092</name>
</gene>
<dbReference type="PANTHER" id="PTHR10380">
    <property type="entry name" value="CUTICLE PROTEIN"/>
    <property type="match status" value="1"/>
</dbReference>
<name>A0A9P0CUL4_9CUCU</name>
<dbReference type="Pfam" id="PF00379">
    <property type="entry name" value="Chitin_bind_4"/>
    <property type="match status" value="1"/>
</dbReference>
<dbReference type="Proteomes" id="UP001153636">
    <property type="component" value="Chromosome 18"/>
</dbReference>
<dbReference type="OrthoDB" id="8021718at2759"/>
<evidence type="ECO:0000313" key="4">
    <source>
        <dbReference type="EMBL" id="CAH1104972.1"/>
    </source>
</evidence>
<evidence type="ECO:0000313" key="5">
    <source>
        <dbReference type="Proteomes" id="UP001153636"/>
    </source>
</evidence>
<dbReference type="InterPro" id="IPR031311">
    <property type="entry name" value="CHIT_BIND_RR_consensus"/>
</dbReference>
<dbReference type="InterPro" id="IPR050468">
    <property type="entry name" value="Cuticle_Struct_Prot"/>
</dbReference>
<sequence>MTRTFFYILLKLLFLSTSVHSYPSSRQPRDSIVLDYSNYNAFQPQGAGSYSFGYEIEDPEYHNVQYRDEERQPNGTVTGSYGWVKPDGNIIMIKYIADDKGYRASVANSPGQLKFYGAPIPTNFKQSSIILNALNNHKVYKKQQIEEQRYRPIDVSYKRQFELNKKISHVNDNFHYSNLIKDERKKNGYYINKEETDFYYSEPQRILVYPKNV</sequence>
<protein>
    <submittedName>
        <fullName evidence="4">Uncharacterized protein</fullName>
    </submittedName>
</protein>
<dbReference type="PANTHER" id="PTHR10380:SF224">
    <property type="entry name" value="CUTICULAR PROTEIN 12A"/>
    <property type="match status" value="1"/>
</dbReference>
<accession>A0A9P0CUL4</accession>
<dbReference type="EMBL" id="OV651830">
    <property type="protein sequence ID" value="CAH1104972.1"/>
    <property type="molecule type" value="Genomic_DNA"/>
</dbReference>
<dbReference type="PROSITE" id="PS00233">
    <property type="entry name" value="CHIT_BIND_RR_1"/>
    <property type="match status" value="1"/>
</dbReference>
<reference evidence="4" key="1">
    <citation type="submission" date="2022-01" db="EMBL/GenBank/DDBJ databases">
        <authorList>
            <person name="King R."/>
        </authorList>
    </citation>
    <scope>NUCLEOTIDE SEQUENCE</scope>
</reference>
<feature type="signal peptide" evidence="3">
    <location>
        <begin position="1"/>
        <end position="21"/>
    </location>
</feature>
<proteinExistence type="predicted"/>
<dbReference type="GO" id="GO:0008010">
    <property type="term" value="F:structural constituent of chitin-based larval cuticle"/>
    <property type="evidence" value="ECO:0007669"/>
    <property type="project" value="TreeGrafter"/>
</dbReference>
<dbReference type="PRINTS" id="PR00947">
    <property type="entry name" value="CUTICLE"/>
</dbReference>
<keyword evidence="3" id="KW-0732">Signal</keyword>
<dbReference type="GO" id="GO:0062129">
    <property type="term" value="C:chitin-based extracellular matrix"/>
    <property type="evidence" value="ECO:0007669"/>
    <property type="project" value="TreeGrafter"/>
</dbReference>
<organism evidence="4 5">
    <name type="scientific">Psylliodes chrysocephalus</name>
    <dbReference type="NCBI Taxonomy" id="3402493"/>
    <lineage>
        <taxon>Eukaryota</taxon>
        <taxon>Metazoa</taxon>
        <taxon>Ecdysozoa</taxon>
        <taxon>Arthropoda</taxon>
        <taxon>Hexapoda</taxon>
        <taxon>Insecta</taxon>
        <taxon>Pterygota</taxon>
        <taxon>Neoptera</taxon>
        <taxon>Endopterygota</taxon>
        <taxon>Coleoptera</taxon>
        <taxon>Polyphaga</taxon>
        <taxon>Cucujiformia</taxon>
        <taxon>Chrysomeloidea</taxon>
        <taxon>Chrysomelidae</taxon>
        <taxon>Galerucinae</taxon>
        <taxon>Alticini</taxon>
        <taxon>Psylliodes</taxon>
    </lineage>
</organism>
<dbReference type="AlphaFoldDB" id="A0A9P0CUL4"/>